<comment type="caution">
    <text evidence="3">The sequence shown here is derived from an EMBL/GenBank/DDBJ whole genome shotgun (WGS) entry which is preliminary data.</text>
</comment>
<reference evidence="3" key="1">
    <citation type="submission" date="2021-04" db="EMBL/GenBank/DDBJ databases">
        <authorList>
            <consortium name="Molecular Ecology Group"/>
        </authorList>
    </citation>
    <scope>NUCLEOTIDE SEQUENCE</scope>
</reference>
<dbReference type="OrthoDB" id="7357196at2759"/>
<dbReference type="SUPFAM" id="SSF56436">
    <property type="entry name" value="C-type lectin-like"/>
    <property type="match status" value="1"/>
</dbReference>
<evidence type="ECO:0000313" key="3">
    <source>
        <dbReference type="EMBL" id="CAG5125722.1"/>
    </source>
</evidence>
<accession>A0A8S3ZF58</accession>
<dbReference type="EMBL" id="CAJHNH020002143">
    <property type="protein sequence ID" value="CAG5125722.1"/>
    <property type="molecule type" value="Genomic_DNA"/>
</dbReference>
<dbReference type="InterPro" id="IPR016186">
    <property type="entry name" value="C-type_lectin-like/link_sf"/>
</dbReference>
<proteinExistence type="predicted"/>
<dbReference type="AlphaFoldDB" id="A0A8S3ZF58"/>
<evidence type="ECO:0000259" key="2">
    <source>
        <dbReference type="PROSITE" id="PS50041"/>
    </source>
</evidence>
<dbReference type="InterPro" id="IPR016187">
    <property type="entry name" value="CTDL_fold"/>
</dbReference>
<dbReference type="CDD" id="cd00037">
    <property type="entry name" value="CLECT"/>
    <property type="match status" value="1"/>
</dbReference>
<keyword evidence="1" id="KW-0732">Signal</keyword>
<dbReference type="SMART" id="SM00034">
    <property type="entry name" value="CLECT"/>
    <property type="match status" value="1"/>
</dbReference>
<protein>
    <recommendedName>
        <fullName evidence="2">C-type lectin domain-containing protein</fullName>
    </recommendedName>
</protein>
<feature type="domain" description="C-type lectin" evidence="2">
    <location>
        <begin position="9"/>
        <end position="133"/>
    </location>
</feature>
<evidence type="ECO:0000256" key="1">
    <source>
        <dbReference type="SAM" id="SignalP"/>
    </source>
</evidence>
<organism evidence="3 4">
    <name type="scientific">Candidula unifasciata</name>
    <dbReference type="NCBI Taxonomy" id="100452"/>
    <lineage>
        <taxon>Eukaryota</taxon>
        <taxon>Metazoa</taxon>
        <taxon>Spiralia</taxon>
        <taxon>Lophotrochozoa</taxon>
        <taxon>Mollusca</taxon>
        <taxon>Gastropoda</taxon>
        <taxon>Heterobranchia</taxon>
        <taxon>Euthyneura</taxon>
        <taxon>Panpulmonata</taxon>
        <taxon>Eupulmonata</taxon>
        <taxon>Stylommatophora</taxon>
        <taxon>Helicina</taxon>
        <taxon>Helicoidea</taxon>
        <taxon>Geomitridae</taxon>
        <taxon>Candidula</taxon>
    </lineage>
</organism>
<dbReference type="Proteomes" id="UP000678393">
    <property type="component" value="Unassembled WGS sequence"/>
</dbReference>
<dbReference type="PROSITE" id="PS50041">
    <property type="entry name" value="C_TYPE_LECTIN_2"/>
    <property type="match status" value="1"/>
</dbReference>
<name>A0A8S3ZF58_9EUPU</name>
<dbReference type="Gene3D" id="3.10.100.10">
    <property type="entry name" value="Mannose-Binding Protein A, subunit A"/>
    <property type="match status" value="1"/>
</dbReference>
<evidence type="ECO:0000313" key="4">
    <source>
        <dbReference type="Proteomes" id="UP000678393"/>
    </source>
</evidence>
<keyword evidence="4" id="KW-1185">Reference proteome</keyword>
<dbReference type="InterPro" id="IPR001304">
    <property type="entry name" value="C-type_lectin-like"/>
</dbReference>
<sequence length="238" mass="26376">MLSEIIRVFLDLCTIAELQAYGCAVGWTDFEDFCYKIQVEEDWGATLSSVWSEEERTFIISLWQFPTSDLGFLWLGMRGDSDGDWVFDDQSSVKTKKGDVNWSIFANISGMPTATTKKCVAFRSSGSLAFLDCGMPGDAFVCKKALSKVFITSSLGNSSSPWPANKAGHIRLFERILPPSLTSLPAGSSLLAEMRVETEIGCAFNCFSVNGCRLFQVNCEIRTNCGSFWCALYADFVR</sequence>
<gene>
    <name evidence="3" type="ORF">CUNI_LOCUS11280</name>
</gene>
<feature type="signal peptide" evidence="1">
    <location>
        <begin position="1"/>
        <end position="20"/>
    </location>
</feature>
<feature type="chain" id="PRO_5035839783" description="C-type lectin domain-containing protein" evidence="1">
    <location>
        <begin position="21"/>
        <end position="238"/>
    </location>
</feature>